<feature type="transmembrane region" description="Helical" evidence="1">
    <location>
        <begin position="41"/>
        <end position="62"/>
    </location>
</feature>
<keyword evidence="3" id="KW-1185">Reference proteome</keyword>
<dbReference type="AlphaFoldDB" id="A0A1D8D483"/>
<sequence>MPDIQLLEVLVKLGVPGVALGIIYLIYRQVSNSGRSSKERLIIHVVLLVLTALVVIIALFLWSPNLAKYRIDGNEGDIKIIDKYYESSWEPKLDEMTYYEQLETKKIIGLFRGDEIKKAEELLNDFRPTTAEGKEFLSRYKTSVYFAAGDYEEALKNCFKKI</sequence>
<proteinExistence type="predicted"/>
<evidence type="ECO:0000256" key="1">
    <source>
        <dbReference type="SAM" id="Phobius"/>
    </source>
</evidence>
<evidence type="ECO:0000313" key="3">
    <source>
        <dbReference type="Proteomes" id="UP000095185"/>
    </source>
</evidence>
<keyword evidence="1" id="KW-1133">Transmembrane helix</keyword>
<gene>
    <name evidence="2" type="ORF">BIU88_07115</name>
</gene>
<name>A0A1D8D483_CHLLM</name>
<dbReference type="Proteomes" id="UP000095185">
    <property type="component" value="Chromosome"/>
</dbReference>
<protein>
    <submittedName>
        <fullName evidence="2">Uncharacterized protein</fullName>
    </submittedName>
</protein>
<dbReference type="KEGG" id="clz:BIU88_07115"/>
<keyword evidence="1" id="KW-0812">Transmembrane</keyword>
<reference evidence="2" key="1">
    <citation type="submission" date="2016-09" db="EMBL/GenBank/DDBJ databases">
        <title>Genome sequence of Chlorobaculum limnaeum.</title>
        <authorList>
            <person name="Liu Z."/>
            <person name="Tank M."/>
            <person name="Bryant D.A."/>
        </authorList>
    </citation>
    <scope>NUCLEOTIDE SEQUENCE [LARGE SCALE GENOMIC DNA]</scope>
    <source>
        <strain evidence="2">DSM 1677</strain>
    </source>
</reference>
<organism evidence="2 3">
    <name type="scientific">Chlorobaculum limnaeum</name>
    <dbReference type="NCBI Taxonomy" id="274537"/>
    <lineage>
        <taxon>Bacteria</taxon>
        <taxon>Pseudomonadati</taxon>
        <taxon>Chlorobiota</taxon>
        <taxon>Chlorobiia</taxon>
        <taxon>Chlorobiales</taxon>
        <taxon>Chlorobiaceae</taxon>
        <taxon>Chlorobaculum</taxon>
    </lineage>
</organism>
<accession>A0A1D8D483</accession>
<keyword evidence="1" id="KW-0472">Membrane</keyword>
<feature type="transmembrane region" description="Helical" evidence="1">
    <location>
        <begin position="6"/>
        <end position="27"/>
    </location>
</feature>
<dbReference type="RefSeq" id="WP_069809965.1">
    <property type="nucleotide sequence ID" value="NZ_CP017305.1"/>
</dbReference>
<dbReference type="EMBL" id="CP017305">
    <property type="protein sequence ID" value="AOS83937.1"/>
    <property type="molecule type" value="Genomic_DNA"/>
</dbReference>
<evidence type="ECO:0000313" key="2">
    <source>
        <dbReference type="EMBL" id="AOS83937.1"/>
    </source>
</evidence>